<protein>
    <submittedName>
        <fullName evidence="2">Uncharacterized protein</fullName>
    </submittedName>
</protein>
<dbReference type="PROSITE" id="PS00018">
    <property type="entry name" value="EF_HAND_1"/>
    <property type="match status" value="1"/>
</dbReference>
<evidence type="ECO:0000256" key="1">
    <source>
        <dbReference type="SAM" id="SignalP"/>
    </source>
</evidence>
<reference evidence="2 3" key="1">
    <citation type="submission" date="2019-04" db="EMBL/GenBank/DDBJ databases">
        <authorList>
            <person name="Van Vliet M D."/>
        </authorList>
    </citation>
    <scope>NUCLEOTIDE SEQUENCE [LARGE SCALE GENOMIC DNA]</scope>
    <source>
        <strain evidence="2 3">F21</strain>
    </source>
</reference>
<gene>
    <name evidence="2" type="ORF">SCARR_00768</name>
</gene>
<sequence>MRMKTQFIIGAIAAVVLVAGQAQAAFTDFTAAEGYTNGNLHGQVDWSTAWPSNYPNGFVVDTNAAGYNGALGVCTVYSNWAYWGESEVADTRGDTLVAKAVFKYEALGATPANNGILFTLKFLGSGGNDNIRCSLRRSKGPVQSLTFQLASTGDNAQSATAFEGHLEKYTGVVNYIGESDWLEYTAQLMRGINKNDWKLELVVKNLATDEVCIAGRWTFKSSLNFYNAPDYVGMMEGTNDETKNNIAPGSRQVDSFEFYSYHQDILYDEVCDGNIDGAKGNAEEGQAWTDDSSTWYGDWGYMSGTPFVRVAHDKYGKFGSHRNIDSAVNQTGRKWITGLGRAPLVDETIQWSVNTRVYATGHGDEHPFFDLYLTANSINNKDPDTKIAYSINQVESVDDPNEYTKMLGCRIAQDDNGSMAVLLKPANNYSNVGSSNNVTGWIPLGDVGISGDDLQGDRLHVAYRAKKTAAPTVWDCSVIISNMDTAASWTFTEDGMTNTLLYYSGSAIYPTVIDPKGFTLGGGIEMDDLICRIYYTNAFDLPPGPWDDFTADYGLTGVKTDDADMDGVVDWGEYAFGGNPTNADDVGVLPSFEASSGNYIFALIGDNTISYSVLTRDDLVLGLWTTNGPLPITANDNILSNYTESVGTATNKMFIKLLVE</sequence>
<feature type="chain" id="PRO_5025379053" evidence="1">
    <location>
        <begin position="25"/>
        <end position="660"/>
    </location>
</feature>
<proteinExistence type="predicted"/>
<name>A0A6C2UEY6_9BACT</name>
<keyword evidence="3" id="KW-1185">Reference proteome</keyword>
<accession>A0A6C2UEY6</accession>
<dbReference type="EMBL" id="CAAHFH010000001">
    <property type="protein sequence ID" value="VGO18715.1"/>
    <property type="molecule type" value="Genomic_DNA"/>
</dbReference>
<keyword evidence="1" id="KW-0732">Signal</keyword>
<dbReference type="Proteomes" id="UP000346198">
    <property type="component" value="Unassembled WGS sequence"/>
</dbReference>
<evidence type="ECO:0000313" key="2">
    <source>
        <dbReference type="EMBL" id="VGO18715.1"/>
    </source>
</evidence>
<evidence type="ECO:0000313" key="3">
    <source>
        <dbReference type="Proteomes" id="UP000346198"/>
    </source>
</evidence>
<dbReference type="AlphaFoldDB" id="A0A6C2UEY6"/>
<feature type="signal peptide" evidence="1">
    <location>
        <begin position="1"/>
        <end position="24"/>
    </location>
</feature>
<organism evidence="2 3">
    <name type="scientific">Pontiella sulfatireligans</name>
    <dbReference type="NCBI Taxonomy" id="2750658"/>
    <lineage>
        <taxon>Bacteria</taxon>
        <taxon>Pseudomonadati</taxon>
        <taxon>Kiritimatiellota</taxon>
        <taxon>Kiritimatiellia</taxon>
        <taxon>Kiritimatiellales</taxon>
        <taxon>Pontiellaceae</taxon>
        <taxon>Pontiella</taxon>
    </lineage>
</organism>
<dbReference type="InterPro" id="IPR018247">
    <property type="entry name" value="EF_Hand_1_Ca_BS"/>
</dbReference>
<dbReference type="RefSeq" id="WP_136060173.1">
    <property type="nucleotide sequence ID" value="NZ_CAAHFH010000001.1"/>
</dbReference>